<dbReference type="EMBL" id="JBHDIY010000002">
    <property type="protein sequence ID" value="MFL4471098.1"/>
    <property type="molecule type" value="Genomic_DNA"/>
</dbReference>
<evidence type="ECO:0000256" key="1">
    <source>
        <dbReference type="SAM" id="Phobius"/>
    </source>
</evidence>
<evidence type="ECO:0000313" key="3">
    <source>
        <dbReference type="Proteomes" id="UP001627408"/>
    </source>
</evidence>
<comment type="caution">
    <text evidence="2">The sequence shown here is derived from an EMBL/GenBank/DDBJ whole genome shotgun (WGS) entry which is preliminary data.</text>
</comment>
<sequence>MAITRNITATYRGPGRVVARILDGPRREDSVLYFLIAACVVIFIAQTPYQSREAHLDDSVPFQARLYWSAFLWIFLFPLLMYGVAGLVWLVSRVMPRAPSGYEIRVALFWALLASTPIVLLLGLTAGMVGPGPALQAVALLWCAVFLWFWVAGTLAARNTERSKS</sequence>
<keyword evidence="1" id="KW-1133">Transmembrane helix</keyword>
<organism evidence="2 3">
    <name type="scientific">Tateyamaria armeniaca</name>
    <dbReference type="NCBI Taxonomy" id="2518930"/>
    <lineage>
        <taxon>Bacteria</taxon>
        <taxon>Pseudomonadati</taxon>
        <taxon>Pseudomonadota</taxon>
        <taxon>Alphaproteobacteria</taxon>
        <taxon>Rhodobacterales</taxon>
        <taxon>Roseobacteraceae</taxon>
        <taxon>Tateyamaria</taxon>
    </lineage>
</organism>
<dbReference type="Proteomes" id="UP001627408">
    <property type="component" value="Unassembled WGS sequence"/>
</dbReference>
<feature type="transmembrane region" description="Helical" evidence="1">
    <location>
        <begin position="104"/>
        <end position="128"/>
    </location>
</feature>
<feature type="transmembrane region" description="Helical" evidence="1">
    <location>
        <begin position="70"/>
        <end position="92"/>
    </location>
</feature>
<protein>
    <submittedName>
        <fullName evidence="2">YIP1 family protein</fullName>
    </submittedName>
</protein>
<name>A0ABW8UVB2_9RHOB</name>
<keyword evidence="3" id="KW-1185">Reference proteome</keyword>
<feature type="transmembrane region" description="Helical" evidence="1">
    <location>
        <begin position="134"/>
        <end position="157"/>
    </location>
</feature>
<accession>A0ABW8UVB2</accession>
<feature type="transmembrane region" description="Helical" evidence="1">
    <location>
        <begin position="30"/>
        <end position="50"/>
    </location>
</feature>
<keyword evidence="1" id="KW-0472">Membrane</keyword>
<proteinExistence type="predicted"/>
<gene>
    <name evidence="2" type="ORF">ACERZ8_14865</name>
</gene>
<dbReference type="RefSeq" id="WP_407592930.1">
    <property type="nucleotide sequence ID" value="NZ_JBHDIY010000002.1"/>
</dbReference>
<keyword evidence="1" id="KW-0812">Transmembrane</keyword>
<reference evidence="2 3" key="1">
    <citation type="submission" date="2024-08" db="EMBL/GenBank/DDBJ databases">
        <title>Tateyamaria sp. nov., isolated from marine algae.</title>
        <authorList>
            <person name="Choi B.J."/>
            <person name="Kim J.M."/>
            <person name="Lee J.K."/>
            <person name="Choi D.G."/>
            <person name="Bayburt H."/>
            <person name="Baek J.H."/>
            <person name="Han D.M."/>
            <person name="Jeon C.O."/>
        </authorList>
    </citation>
    <scope>NUCLEOTIDE SEQUENCE [LARGE SCALE GENOMIC DNA]</scope>
    <source>
        <strain evidence="2 3">KMU-156</strain>
    </source>
</reference>
<evidence type="ECO:0000313" key="2">
    <source>
        <dbReference type="EMBL" id="MFL4471098.1"/>
    </source>
</evidence>